<dbReference type="GO" id="GO:0006004">
    <property type="term" value="P:fucose metabolic process"/>
    <property type="evidence" value="ECO:0007669"/>
    <property type="project" value="TreeGrafter"/>
</dbReference>
<dbReference type="GO" id="GO:0036373">
    <property type="term" value="F:L-fucose mutarotase activity"/>
    <property type="evidence" value="ECO:0007669"/>
    <property type="project" value="UniProtKB-EC"/>
</dbReference>
<dbReference type="Pfam" id="PF05025">
    <property type="entry name" value="RbsD_FucU"/>
    <property type="match status" value="1"/>
</dbReference>
<dbReference type="InterPro" id="IPR050443">
    <property type="entry name" value="RbsD/FucU_mutarotase"/>
</dbReference>
<dbReference type="InterPro" id="IPR023750">
    <property type="entry name" value="RbsD-like_sf"/>
</dbReference>
<accession>A0A2W2B534</accession>
<gene>
    <name evidence="4" type="ORF">C1I92_16405</name>
</gene>
<sequence length="141" mass="14903">MLKTIDPLLNGALLGHLADMGHGDVLAIVDRNFPAASTARRLVTLSGVDVTTAARAILTVFPVDTFVEPALLRMGPVGDEGTVLEVHADLQAAVDEAEGRAVASAPLERFEFYRRAAGAYLVVATTEARPYGCFLLVKGVV</sequence>
<comment type="catalytic activity">
    <reaction evidence="3">
        <text>alpha-L-fucose = beta-L-fucose</text>
        <dbReference type="Rhea" id="RHEA:25580"/>
        <dbReference type="ChEBI" id="CHEBI:42548"/>
        <dbReference type="ChEBI" id="CHEBI:42589"/>
        <dbReference type="EC" id="5.1.3.29"/>
    </reaction>
</comment>
<proteinExistence type="predicted"/>
<reference evidence="4 5" key="1">
    <citation type="submission" date="2018-01" db="EMBL/GenBank/DDBJ databases">
        <title>Draft genome sequence of Jiangella sp. GTF31.</title>
        <authorList>
            <person name="Sahin N."/>
            <person name="Ay H."/>
            <person name="Saygin H."/>
        </authorList>
    </citation>
    <scope>NUCLEOTIDE SEQUENCE [LARGE SCALE GENOMIC DNA]</scope>
    <source>
        <strain evidence="4 5">GTF31</strain>
    </source>
</reference>
<dbReference type="InterPro" id="IPR007721">
    <property type="entry name" value="RbsD_FucU"/>
</dbReference>
<name>A0A2W2B534_9ACTN</name>
<comment type="caution">
    <text evidence="4">The sequence shown here is derived from an EMBL/GenBank/DDBJ whole genome shotgun (WGS) entry which is preliminary data.</text>
</comment>
<dbReference type="AlphaFoldDB" id="A0A2W2B534"/>
<dbReference type="GO" id="GO:0042806">
    <property type="term" value="F:fucose binding"/>
    <property type="evidence" value="ECO:0007669"/>
    <property type="project" value="TreeGrafter"/>
</dbReference>
<organism evidence="4 5">
    <name type="scientific">Jiangella anatolica</name>
    <dbReference type="NCBI Taxonomy" id="2670374"/>
    <lineage>
        <taxon>Bacteria</taxon>
        <taxon>Bacillati</taxon>
        <taxon>Actinomycetota</taxon>
        <taxon>Actinomycetes</taxon>
        <taxon>Jiangellales</taxon>
        <taxon>Jiangellaceae</taxon>
        <taxon>Jiangella</taxon>
    </lineage>
</organism>
<dbReference type="Proteomes" id="UP000248764">
    <property type="component" value="Unassembled WGS sequence"/>
</dbReference>
<keyword evidence="2" id="KW-0413">Isomerase</keyword>
<evidence type="ECO:0000313" key="5">
    <source>
        <dbReference type="Proteomes" id="UP000248764"/>
    </source>
</evidence>
<evidence type="ECO:0000256" key="2">
    <source>
        <dbReference type="ARBA" id="ARBA00023235"/>
    </source>
</evidence>
<dbReference type="EMBL" id="POTW01000037">
    <property type="protein sequence ID" value="PZF82505.1"/>
    <property type="molecule type" value="Genomic_DNA"/>
</dbReference>
<dbReference type="Gene3D" id="3.40.1650.10">
    <property type="entry name" value="RbsD-like domain"/>
    <property type="match status" value="1"/>
</dbReference>
<evidence type="ECO:0000256" key="1">
    <source>
        <dbReference type="ARBA" id="ARBA00000223"/>
    </source>
</evidence>
<keyword evidence="5" id="KW-1185">Reference proteome</keyword>
<dbReference type="PANTHER" id="PTHR31690:SF4">
    <property type="entry name" value="FUCOSE MUTAROTASE"/>
    <property type="match status" value="1"/>
</dbReference>
<dbReference type="RefSeq" id="WP_111255725.1">
    <property type="nucleotide sequence ID" value="NZ_POTW01000037.1"/>
</dbReference>
<evidence type="ECO:0000256" key="3">
    <source>
        <dbReference type="ARBA" id="ARBA00036324"/>
    </source>
</evidence>
<evidence type="ECO:0000313" key="4">
    <source>
        <dbReference type="EMBL" id="PZF82505.1"/>
    </source>
</evidence>
<protein>
    <submittedName>
        <fullName evidence="4">Fucose-binding protein</fullName>
    </submittedName>
</protein>
<comment type="catalytic activity">
    <reaction evidence="1">
        <text>beta-D-ribopyranose = beta-D-ribofuranose</text>
        <dbReference type="Rhea" id="RHEA:25432"/>
        <dbReference type="ChEBI" id="CHEBI:27476"/>
        <dbReference type="ChEBI" id="CHEBI:47002"/>
        <dbReference type="EC" id="5.4.99.62"/>
    </reaction>
</comment>
<dbReference type="PANTHER" id="PTHR31690">
    <property type="entry name" value="FUCOSE MUTAROTASE"/>
    <property type="match status" value="1"/>
</dbReference>
<dbReference type="SUPFAM" id="SSF102546">
    <property type="entry name" value="RbsD-like"/>
    <property type="match status" value="1"/>
</dbReference>
<dbReference type="GO" id="GO:0062193">
    <property type="term" value="F:D-ribose pyranase activity"/>
    <property type="evidence" value="ECO:0007669"/>
    <property type="project" value="UniProtKB-EC"/>
</dbReference>